<evidence type="ECO:0000256" key="7">
    <source>
        <dbReference type="ARBA" id="ARBA00022840"/>
    </source>
</evidence>
<evidence type="ECO:0000256" key="6">
    <source>
        <dbReference type="ARBA" id="ARBA00022777"/>
    </source>
</evidence>
<dbReference type="PANTHER" id="PTHR12358">
    <property type="entry name" value="SPHINGOSINE KINASE"/>
    <property type="match status" value="1"/>
</dbReference>
<dbReference type="InterPro" id="IPR050187">
    <property type="entry name" value="Lipid_Phosphate_FormReg"/>
</dbReference>
<proteinExistence type="predicted"/>
<accession>A0A1M6DBZ8</accession>
<dbReference type="EMBL" id="FQYK01000003">
    <property type="protein sequence ID" value="SHI70693.1"/>
    <property type="molecule type" value="Genomic_DNA"/>
</dbReference>
<reference evidence="13 14" key="1">
    <citation type="submission" date="2016-11" db="EMBL/GenBank/DDBJ databases">
        <authorList>
            <person name="Jaros S."/>
            <person name="Januszkiewicz K."/>
            <person name="Wedrychowicz H."/>
        </authorList>
    </citation>
    <scope>NUCLEOTIDE SEQUENCE [LARGE SCALE GENOMIC DNA]</scope>
    <source>
        <strain evidence="13 14">CGMCC 1.12213</strain>
    </source>
</reference>
<dbReference type="AlphaFoldDB" id="A0A1M6DBZ8"/>
<dbReference type="GO" id="GO:0008654">
    <property type="term" value="P:phospholipid biosynthetic process"/>
    <property type="evidence" value="ECO:0007669"/>
    <property type="project" value="UniProtKB-KW"/>
</dbReference>
<organism evidence="13 14">
    <name type="scientific">Algibacter luteus</name>
    <dbReference type="NCBI Taxonomy" id="1178825"/>
    <lineage>
        <taxon>Bacteria</taxon>
        <taxon>Pseudomonadati</taxon>
        <taxon>Bacteroidota</taxon>
        <taxon>Flavobacteriia</taxon>
        <taxon>Flavobacteriales</taxon>
        <taxon>Flavobacteriaceae</taxon>
        <taxon>Algibacter</taxon>
    </lineage>
</organism>
<dbReference type="PANTHER" id="PTHR12358:SF106">
    <property type="entry name" value="LIPID KINASE YEGS"/>
    <property type="match status" value="1"/>
</dbReference>
<dbReference type="Gene3D" id="3.40.50.10330">
    <property type="entry name" value="Probable inorganic polyphosphate/atp-NAD kinase, domain 1"/>
    <property type="match status" value="1"/>
</dbReference>
<evidence type="ECO:0000256" key="2">
    <source>
        <dbReference type="ARBA" id="ARBA00022516"/>
    </source>
</evidence>
<keyword evidence="10" id="KW-0594">Phospholipid biosynthesis</keyword>
<dbReference type="PROSITE" id="PS50146">
    <property type="entry name" value="DAGK"/>
    <property type="match status" value="1"/>
</dbReference>
<dbReference type="Gene3D" id="2.60.200.40">
    <property type="match status" value="1"/>
</dbReference>
<name>A0A1M6DBZ8_9FLAO</name>
<keyword evidence="11" id="KW-1208">Phospholipid metabolism</keyword>
<dbReference type="InterPro" id="IPR017438">
    <property type="entry name" value="ATP-NAD_kinase_N"/>
</dbReference>
<dbReference type="STRING" id="1178825.SAMN05216261_1465"/>
<dbReference type="Proteomes" id="UP000184396">
    <property type="component" value="Unassembled WGS sequence"/>
</dbReference>
<keyword evidence="5" id="KW-0547">Nucleotide-binding</keyword>
<dbReference type="Pfam" id="PF00781">
    <property type="entry name" value="DAGK_cat"/>
    <property type="match status" value="1"/>
</dbReference>
<evidence type="ECO:0000256" key="5">
    <source>
        <dbReference type="ARBA" id="ARBA00022741"/>
    </source>
</evidence>
<evidence type="ECO:0000256" key="4">
    <source>
        <dbReference type="ARBA" id="ARBA00022723"/>
    </source>
</evidence>
<dbReference type="InterPro" id="IPR001206">
    <property type="entry name" value="Diacylglycerol_kinase_cat_dom"/>
</dbReference>
<dbReference type="InterPro" id="IPR016064">
    <property type="entry name" value="NAD/diacylglycerol_kinase_sf"/>
</dbReference>
<keyword evidence="8" id="KW-0460">Magnesium</keyword>
<evidence type="ECO:0000313" key="13">
    <source>
        <dbReference type="EMBL" id="SHI70693.1"/>
    </source>
</evidence>
<keyword evidence="14" id="KW-1185">Reference proteome</keyword>
<comment type="cofactor">
    <cofactor evidence="1">
        <name>Mg(2+)</name>
        <dbReference type="ChEBI" id="CHEBI:18420"/>
    </cofactor>
</comment>
<evidence type="ECO:0000259" key="12">
    <source>
        <dbReference type="PROSITE" id="PS50146"/>
    </source>
</evidence>
<gene>
    <name evidence="13" type="ORF">SAMN05216261_1465</name>
</gene>
<sequence>MSAAPVTWFVIINPTSGNGLSRKKWPNIKALFKKYEFNFQFEFTKYPKHSTELLHQALIQNIKHFICVGGDGTLHNMVNAIMTQNLIPTAEIKVGVIPIGTGNDWVKTHNIPKDFESCIQIIKNGQLKTQDVGKIVICNNSNKPIFFINLAGIGFDGFVVSKVHKFKHLGAIAYLYGTIISLFRFKNFKAKVVSKSETISGETLMILIGLCQYSGGGMQLTESANPFDGLLDISVARNLRKLEIVSNLSKLFNGNITKHYKVKTFKTEVLTVEIDQIKEPLIQADGELVGSGGFEAFIIPKAFSFYA</sequence>
<evidence type="ECO:0000256" key="1">
    <source>
        <dbReference type="ARBA" id="ARBA00001946"/>
    </source>
</evidence>
<evidence type="ECO:0000256" key="3">
    <source>
        <dbReference type="ARBA" id="ARBA00022679"/>
    </source>
</evidence>
<protein>
    <submittedName>
        <fullName evidence="13">Lipid kinase, YegS/Rv2252/BmrU family</fullName>
    </submittedName>
</protein>
<feature type="domain" description="DAGKc" evidence="12">
    <location>
        <begin position="3"/>
        <end position="140"/>
    </location>
</feature>
<keyword evidence="4" id="KW-0479">Metal-binding</keyword>
<evidence type="ECO:0000256" key="9">
    <source>
        <dbReference type="ARBA" id="ARBA00023098"/>
    </source>
</evidence>
<dbReference type="Pfam" id="PF19279">
    <property type="entry name" value="YegS_C"/>
    <property type="match status" value="1"/>
</dbReference>
<dbReference type="GO" id="GO:0046872">
    <property type="term" value="F:metal ion binding"/>
    <property type="evidence" value="ECO:0007669"/>
    <property type="project" value="UniProtKB-KW"/>
</dbReference>
<dbReference type="NCBIfam" id="TIGR00147">
    <property type="entry name" value="YegS/Rv2252/BmrU family lipid kinase"/>
    <property type="match status" value="1"/>
</dbReference>
<dbReference type="OrthoDB" id="9786026at2"/>
<dbReference type="GO" id="GO:0005886">
    <property type="term" value="C:plasma membrane"/>
    <property type="evidence" value="ECO:0007669"/>
    <property type="project" value="TreeGrafter"/>
</dbReference>
<dbReference type="InterPro" id="IPR045540">
    <property type="entry name" value="YegS/DAGK_C"/>
</dbReference>
<keyword evidence="6 13" id="KW-0418">Kinase</keyword>
<keyword evidence="9" id="KW-0443">Lipid metabolism</keyword>
<keyword evidence="2" id="KW-0444">Lipid biosynthesis</keyword>
<evidence type="ECO:0000256" key="11">
    <source>
        <dbReference type="ARBA" id="ARBA00023264"/>
    </source>
</evidence>
<evidence type="ECO:0000256" key="8">
    <source>
        <dbReference type="ARBA" id="ARBA00022842"/>
    </source>
</evidence>
<dbReference type="SMART" id="SM00046">
    <property type="entry name" value="DAGKc"/>
    <property type="match status" value="1"/>
</dbReference>
<keyword evidence="7" id="KW-0067">ATP-binding</keyword>
<dbReference type="RefSeq" id="WP_019387989.1">
    <property type="nucleotide sequence ID" value="NZ_ALIH01000009.1"/>
</dbReference>
<evidence type="ECO:0000313" key="14">
    <source>
        <dbReference type="Proteomes" id="UP000184396"/>
    </source>
</evidence>
<dbReference type="InterPro" id="IPR005218">
    <property type="entry name" value="Diacylglycerol/lipid_kinase"/>
</dbReference>
<keyword evidence="3" id="KW-0808">Transferase</keyword>
<dbReference type="GO" id="GO:0016301">
    <property type="term" value="F:kinase activity"/>
    <property type="evidence" value="ECO:0007669"/>
    <property type="project" value="UniProtKB-KW"/>
</dbReference>
<dbReference type="SUPFAM" id="SSF111331">
    <property type="entry name" value="NAD kinase/diacylglycerol kinase-like"/>
    <property type="match status" value="1"/>
</dbReference>
<dbReference type="eggNOG" id="COG1597">
    <property type="taxonomic scope" value="Bacteria"/>
</dbReference>
<dbReference type="GO" id="GO:0005524">
    <property type="term" value="F:ATP binding"/>
    <property type="evidence" value="ECO:0007669"/>
    <property type="project" value="UniProtKB-KW"/>
</dbReference>
<evidence type="ECO:0000256" key="10">
    <source>
        <dbReference type="ARBA" id="ARBA00023209"/>
    </source>
</evidence>